<dbReference type="RefSeq" id="XP_003045571.1">
    <property type="nucleotide sequence ID" value="XM_003045525.1"/>
</dbReference>
<dbReference type="OMA" id="LFCRTIC"/>
<evidence type="ECO:0000313" key="1">
    <source>
        <dbReference type="EMBL" id="EEU39858.1"/>
    </source>
</evidence>
<accession>C7Z7N6</accession>
<dbReference type="KEGG" id="nhe:NECHADRAFT_79501"/>
<dbReference type="GeneID" id="9672621"/>
<dbReference type="Gene3D" id="3.80.10.10">
    <property type="entry name" value="Ribonuclease Inhibitor"/>
    <property type="match status" value="1"/>
</dbReference>
<name>C7Z7N6_FUSV7</name>
<dbReference type="HOGENOM" id="CLU_648985_0_0_1"/>
<keyword evidence="2" id="KW-1185">Reference proteome</keyword>
<gene>
    <name evidence="1" type="ORF">NECHADRAFT_79501</name>
</gene>
<proteinExistence type="predicted"/>
<evidence type="ECO:0000313" key="2">
    <source>
        <dbReference type="Proteomes" id="UP000005206"/>
    </source>
</evidence>
<sequence length="445" mass="51830">MGLQDLSPEILFQICELFCEHCRGEEHGMEQPPEWWGLANPRSNLLALSLVCRSIGSVAQQVLHHFGYMEYHRESKAKFCRTISNNPELAKSLRWVNLSSYGSDEAPLDIVQGWLPETIDKLSHHLLDGGTWIPDKNLLNAIILLQAPNLERIDDDGSHHKAAFNFLDHDAVIRDRALPPNLKYLRLGYAFTYHLRGTIMDLSWDMLGGFIDSFNKLESLHVYYPLASGIDKRLSFDSLRTLQLDQSFMPRKDLERLLSCMPKLEEFAITRLFDGNSDFPEPATGPEILEVLAGRNDTLRRLELDMSCTYDHVENLRALTNLEELKIRLGESRHTAYRYRQRIDKQFFIRIMPPSLRKLHIDFFDKEKMFEEASDGLMTYILSTYRENPQDQRLRMVQVDMQRLPKHWQVCQRDAFQQGCHEWAKNGTLAFGIELFDWNRGRDEI</sequence>
<protein>
    <recommendedName>
        <fullName evidence="3">F-box domain-containing protein</fullName>
    </recommendedName>
</protein>
<dbReference type="AlphaFoldDB" id="C7Z7N6"/>
<dbReference type="SUPFAM" id="SSF52058">
    <property type="entry name" value="L domain-like"/>
    <property type="match status" value="1"/>
</dbReference>
<evidence type="ECO:0008006" key="3">
    <source>
        <dbReference type="Google" id="ProtNLM"/>
    </source>
</evidence>
<dbReference type="VEuPathDB" id="FungiDB:NECHADRAFT_79501"/>
<reference evidence="1 2" key="1">
    <citation type="journal article" date="2009" name="PLoS Genet.">
        <title>The genome of Nectria haematococca: contribution of supernumerary chromosomes to gene expansion.</title>
        <authorList>
            <person name="Coleman J.J."/>
            <person name="Rounsley S.D."/>
            <person name="Rodriguez-Carres M."/>
            <person name="Kuo A."/>
            <person name="Wasmann C.C."/>
            <person name="Grimwood J."/>
            <person name="Schmutz J."/>
            <person name="Taga M."/>
            <person name="White G.J."/>
            <person name="Zhou S."/>
            <person name="Schwartz D.C."/>
            <person name="Freitag M."/>
            <person name="Ma L.J."/>
            <person name="Danchin E.G."/>
            <person name="Henrissat B."/>
            <person name="Coutinho P.M."/>
            <person name="Nelson D.R."/>
            <person name="Straney D."/>
            <person name="Napoli C.A."/>
            <person name="Barker B.M."/>
            <person name="Gribskov M."/>
            <person name="Rep M."/>
            <person name="Kroken S."/>
            <person name="Molnar I."/>
            <person name="Rensing C."/>
            <person name="Kennell J.C."/>
            <person name="Zamora J."/>
            <person name="Farman M.L."/>
            <person name="Selker E.U."/>
            <person name="Salamov A."/>
            <person name="Shapiro H."/>
            <person name="Pangilinan J."/>
            <person name="Lindquist E."/>
            <person name="Lamers C."/>
            <person name="Grigoriev I.V."/>
            <person name="Geiser D.M."/>
            <person name="Covert S.F."/>
            <person name="Temporini E."/>
            <person name="Vanetten H.D."/>
        </authorList>
    </citation>
    <scope>NUCLEOTIDE SEQUENCE [LARGE SCALE GENOMIC DNA]</scope>
    <source>
        <strain evidence="2">ATCC MYA-4622 / CBS 123669 / FGSC 9596 / NRRL 45880 / 77-13-4</strain>
    </source>
</reference>
<dbReference type="InterPro" id="IPR032675">
    <property type="entry name" value="LRR_dom_sf"/>
</dbReference>
<dbReference type="eggNOG" id="ENOG502T44Z">
    <property type="taxonomic scope" value="Eukaryota"/>
</dbReference>
<dbReference type="EMBL" id="GG698911">
    <property type="protein sequence ID" value="EEU39858.1"/>
    <property type="molecule type" value="Genomic_DNA"/>
</dbReference>
<dbReference type="InParanoid" id="C7Z7N6"/>
<organism evidence="1 2">
    <name type="scientific">Fusarium vanettenii (strain ATCC MYA-4622 / CBS 123669 / FGSC 9596 / NRRL 45880 / 77-13-4)</name>
    <name type="common">Fusarium solani subsp. pisi</name>
    <dbReference type="NCBI Taxonomy" id="660122"/>
    <lineage>
        <taxon>Eukaryota</taxon>
        <taxon>Fungi</taxon>
        <taxon>Dikarya</taxon>
        <taxon>Ascomycota</taxon>
        <taxon>Pezizomycotina</taxon>
        <taxon>Sordariomycetes</taxon>
        <taxon>Hypocreomycetidae</taxon>
        <taxon>Hypocreales</taxon>
        <taxon>Nectriaceae</taxon>
        <taxon>Fusarium</taxon>
        <taxon>Fusarium solani species complex</taxon>
        <taxon>Fusarium vanettenii</taxon>
    </lineage>
</organism>
<dbReference type="OrthoDB" id="2520703at2759"/>
<dbReference type="Proteomes" id="UP000005206">
    <property type="component" value="Chromosome 4"/>
</dbReference>